<protein>
    <submittedName>
        <fullName evidence="2">Uncharacterized protein</fullName>
    </submittedName>
</protein>
<dbReference type="EMBL" id="CP015103">
    <property type="protein sequence ID" value="ASJ08259.1"/>
    <property type="molecule type" value="Genomic_DNA"/>
</dbReference>
<dbReference type="RefSeq" id="WP_232462025.1">
    <property type="nucleotide sequence ID" value="NZ_CP015103.1"/>
</dbReference>
<gene>
    <name evidence="2" type="ORF">A3L11_03060</name>
</gene>
<dbReference type="GeneID" id="33317184"/>
<accession>A0A2Z2MIN6</accession>
<name>A0A2Z2MIN6_9EURY</name>
<dbReference type="Proteomes" id="UP000250125">
    <property type="component" value="Chromosome"/>
</dbReference>
<evidence type="ECO:0000313" key="3">
    <source>
        <dbReference type="Proteomes" id="UP000250125"/>
    </source>
</evidence>
<proteinExistence type="predicted"/>
<evidence type="ECO:0000256" key="1">
    <source>
        <dbReference type="SAM" id="Phobius"/>
    </source>
</evidence>
<keyword evidence="1" id="KW-0812">Transmembrane</keyword>
<keyword evidence="1" id="KW-0472">Membrane</keyword>
<reference evidence="2 3" key="1">
    <citation type="submission" date="2016-04" db="EMBL/GenBank/DDBJ databases">
        <title>Complete genome sequence of Thermococcus siculi type strain RG-20.</title>
        <authorList>
            <person name="Oger P.M."/>
        </authorList>
    </citation>
    <scope>NUCLEOTIDE SEQUENCE [LARGE SCALE GENOMIC DNA]</scope>
    <source>
        <strain evidence="2 3">RG-20</strain>
    </source>
</reference>
<evidence type="ECO:0000313" key="2">
    <source>
        <dbReference type="EMBL" id="ASJ08259.1"/>
    </source>
</evidence>
<dbReference type="KEGG" id="tsl:A3L11_03060"/>
<keyword evidence="1" id="KW-1133">Transmembrane helix</keyword>
<keyword evidence="3" id="KW-1185">Reference proteome</keyword>
<sequence>MDKDELRCLEMGLKKPRISYETSFRAKAIIAAVAFGILIFMIVYYPLLAHDVNPFDVAAPKGQIVMASNFTIGDVSYVNAVAFTSQNNLLVLKGNDNAGDTLTMKVVTPDWCVDLWVWGGPANGWQLKSGCSRELEMSQYAFKRLPTHEAKEILYWYLEPGYLLVFHKEGAVQNYEIVNFTVTYGGSTGGGYFKVAVKGS</sequence>
<dbReference type="AlphaFoldDB" id="A0A2Z2MIN6"/>
<organism evidence="2 3">
    <name type="scientific">Thermococcus siculi</name>
    <dbReference type="NCBI Taxonomy" id="72803"/>
    <lineage>
        <taxon>Archaea</taxon>
        <taxon>Methanobacteriati</taxon>
        <taxon>Methanobacteriota</taxon>
        <taxon>Thermococci</taxon>
        <taxon>Thermococcales</taxon>
        <taxon>Thermococcaceae</taxon>
        <taxon>Thermococcus</taxon>
    </lineage>
</organism>
<feature type="transmembrane region" description="Helical" evidence="1">
    <location>
        <begin position="24"/>
        <end position="47"/>
    </location>
</feature>